<gene>
    <name evidence="2" type="ORF">LSAT_V11C500239880</name>
</gene>
<dbReference type="Pfam" id="PF25597">
    <property type="entry name" value="SH3_retrovirus"/>
    <property type="match status" value="1"/>
</dbReference>
<sequence>MDEISRFTWVLILRKKIHAADEIISLINQLEVLYDHKLLKGRKPAISYFHVFGCVCYIWNQRDHHLKFEANAAEGVFLGYFSVSKDFRVFNFSRKIIEETIHVNFDEHSFIHDQVDHPSSILNKHTYNPSDPVLEFLQSDVELLTPNQEDEPSNQVAIVEEDEPSNQDDSIQSNIIEHSNPRDLKDHPESQIIRDVNSRIPTRSRVNINFCMFINLVSMIEPKNVVDALKATD</sequence>
<name>A0A9R1VEG7_LACSA</name>
<dbReference type="InterPro" id="IPR039537">
    <property type="entry name" value="Retrotran_Ty1/copia-like"/>
</dbReference>
<dbReference type="PANTHER" id="PTHR42648:SF32">
    <property type="entry name" value="RIBONUCLEASE H-LIKE DOMAIN, GAG-PRE-INTEGRASE DOMAIN PROTEIN-RELATED"/>
    <property type="match status" value="1"/>
</dbReference>
<accession>A0A9R1VEG7</accession>
<dbReference type="InterPro" id="IPR057670">
    <property type="entry name" value="SH3_retrovirus"/>
</dbReference>
<proteinExistence type="predicted"/>
<evidence type="ECO:0000259" key="1">
    <source>
        <dbReference type="Pfam" id="PF25597"/>
    </source>
</evidence>
<protein>
    <recommendedName>
        <fullName evidence="1">Retroviral polymerase SH3-like domain-containing protein</fullName>
    </recommendedName>
</protein>
<comment type="caution">
    <text evidence="2">The sequence shown here is derived from an EMBL/GenBank/DDBJ whole genome shotgun (WGS) entry which is preliminary data.</text>
</comment>
<dbReference type="EMBL" id="NBSK02000005">
    <property type="protein sequence ID" value="KAJ0203774.1"/>
    <property type="molecule type" value="Genomic_DNA"/>
</dbReference>
<dbReference type="PANTHER" id="PTHR42648">
    <property type="entry name" value="TRANSPOSASE, PUTATIVE-RELATED"/>
    <property type="match status" value="1"/>
</dbReference>
<dbReference type="Proteomes" id="UP000235145">
    <property type="component" value="Unassembled WGS sequence"/>
</dbReference>
<feature type="domain" description="Retroviral polymerase SH3-like" evidence="1">
    <location>
        <begin position="54"/>
        <end position="112"/>
    </location>
</feature>
<evidence type="ECO:0000313" key="2">
    <source>
        <dbReference type="EMBL" id="KAJ0203774.1"/>
    </source>
</evidence>
<organism evidence="2 3">
    <name type="scientific">Lactuca sativa</name>
    <name type="common">Garden lettuce</name>
    <dbReference type="NCBI Taxonomy" id="4236"/>
    <lineage>
        <taxon>Eukaryota</taxon>
        <taxon>Viridiplantae</taxon>
        <taxon>Streptophyta</taxon>
        <taxon>Embryophyta</taxon>
        <taxon>Tracheophyta</taxon>
        <taxon>Spermatophyta</taxon>
        <taxon>Magnoliopsida</taxon>
        <taxon>eudicotyledons</taxon>
        <taxon>Gunneridae</taxon>
        <taxon>Pentapetalae</taxon>
        <taxon>asterids</taxon>
        <taxon>campanulids</taxon>
        <taxon>Asterales</taxon>
        <taxon>Asteraceae</taxon>
        <taxon>Cichorioideae</taxon>
        <taxon>Cichorieae</taxon>
        <taxon>Lactucinae</taxon>
        <taxon>Lactuca</taxon>
    </lineage>
</organism>
<evidence type="ECO:0000313" key="3">
    <source>
        <dbReference type="Proteomes" id="UP000235145"/>
    </source>
</evidence>
<keyword evidence="3" id="KW-1185">Reference proteome</keyword>
<dbReference type="AlphaFoldDB" id="A0A9R1VEG7"/>
<reference evidence="2 3" key="1">
    <citation type="journal article" date="2017" name="Nat. Commun.">
        <title>Genome assembly with in vitro proximity ligation data and whole-genome triplication in lettuce.</title>
        <authorList>
            <person name="Reyes-Chin-Wo S."/>
            <person name="Wang Z."/>
            <person name="Yang X."/>
            <person name="Kozik A."/>
            <person name="Arikit S."/>
            <person name="Song C."/>
            <person name="Xia L."/>
            <person name="Froenicke L."/>
            <person name="Lavelle D.O."/>
            <person name="Truco M.J."/>
            <person name="Xia R."/>
            <person name="Zhu S."/>
            <person name="Xu C."/>
            <person name="Xu H."/>
            <person name="Xu X."/>
            <person name="Cox K."/>
            <person name="Korf I."/>
            <person name="Meyers B.C."/>
            <person name="Michelmore R.W."/>
        </authorList>
    </citation>
    <scope>NUCLEOTIDE SEQUENCE [LARGE SCALE GENOMIC DNA]</scope>
    <source>
        <strain evidence="3">cv. Salinas</strain>
        <tissue evidence="2">Seedlings</tissue>
    </source>
</reference>